<comment type="caution">
    <text evidence="2">The sequence shown here is derived from an EMBL/GenBank/DDBJ whole genome shotgun (WGS) entry which is preliminary data.</text>
</comment>
<organism evidence="2 3">
    <name type="scientific">Colletotrichum cuscutae</name>
    <dbReference type="NCBI Taxonomy" id="1209917"/>
    <lineage>
        <taxon>Eukaryota</taxon>
        <taxon>Fungi</taxon>
        <taxon>Dikarya</taxon>
        <taxon>Ascomycota</taxon>
        <taxon>Pezizomycotina</taxon>
        <taxon>Sordariomycetes</taxon>
        <taxon>Hypocreomycetidae</taxon>
        <taxon>Glomerellales</taxon>
        <taxon>Glomerellaceae</taxon>
        <taxon>Colletotrichum</taxon>
        <taxon>Colletotrichum acutatum species complex</taxon>
    </lineage>
</organism>
<evidence type="ECO:0000313" key="2">
    <source>
        <dbReference type="EMBL" id="KAK1493680.1"/>
    </source>
</evidence>
<proteinExistence type="predicted"/>
<reference evidence="2" key="1">
    <citation type="submission" date="2016-11" db="EMBL/GenBank/DDBJ databases">
        <title>The genome sequence of Colletotrichum cuscutae.</title>
        <authorList>
            <person name="Baroncelli R."/>
        </authorList>
    </citation>
    <scope>NUCLEOTIDE SEQUENCE</scope>
    <source>
        <strain evidence="2">IMI 304802</strain>
    </source>
</reference>
<keyword evidence="3" id="KW-1185">Reference proteome</keyword>
<gene>
    <name evidence="2" type="ORF">CCUS01_02981</name>
</gene>
<dbReference type="EMBL" id="MPDP01000024">
    <property type="protein sequence ID" value="KAK1493680.1"/>
    <property type="molecule type" value="Genomic_DNA"/>
</dbReference>
<sequence length="668" mass="74025">MSKGQIAASSHERTKSVLNTRRFQLQSDADFHMSESSRLEEWRRNSLLGRNGASRFRKQVSRRIDGRMGGNGMDRGPARNGLQALSQDLRPLVSGSHASRPRQSIHQNSLIGLGLSVPRLIAKPEDWRRFQILIAVASANKHGSSLCRSEKEENMALGSGKKQSTRVGKKPICQLLLLAAPGDWNKSVAYGFAPLVLEKLDFVKWSWSTAQTDGSRRPAKRRVSDHVDDTFLRSSVLKRRLPASCIRARSPAPGVDVRGRKRITQGFALGVVPRIQLSILEAGPNNQQDHRGLPPQYAPAERTANEVAQNDSILDVNDSFDSANPKSESGNLLSHLYWIRYFVDVLDASQLPIFLFRRQSLLLPSAKDHFHELTGNEIHRHKTATLNWETAITGSNAAICCLASQTNRTRPILLFSSHLRFPYNDRLLTGERQAPLFRGRHLARIRRRFIPRDLASLLAAIGHHVEHGGFYGSPFNSNPRFQNSEGLPVILEPVQLASPYQPQSWRGTPFRGKDLPPPLAGKASDTTRTPSRRLSGATLPDSSTSAPGAARTPEVRAGMWWCSRGPSLARRSEGNKLPDETHIKLDELFESSIYGTMNTVGAGCRGAASSLAAVSLEVIIGYRFTHRQLPLVTGLRLSPESYQDGFHEGSSIRSGCRSQRAYFDSLST</sequence>
<dbReference type="Proteomes" id="UP001239213">
    <property type="component" value="Unassembled WGS sequence"/>
</dbReference>
<feature type="region of interest" description="Disordered" evidence="1">
    <location>
        <begin position="500"/>
        <end position="552"/>
    </location>
</feature>
<name>A0AAJ0DMR1_9PEZI</name>
<protein>
    <submittedName>
        <fullName evidence="2">Uncharacterized protein</fullName>
    </submittedName>
</protein>
<evidence type="ECO:0000256" key="1">
    <source>
        <dbReference type="SAM" id="MobiDB-lite"/>
    </source>
</evidence>
<evidence type="ECO:0000313" key="3">
    <source>
        <dbReference type="Proteomes" id="UP001239213"/>
    </source>
</evidence>
<accession>A0AAJ0DMR1</accession>
<dbReference type="AlphaFoldDB" id="A0AAJ0DMR1"/>